<evidence type="ECO:0000256" key="7">
    <source>
        <dbReference type="ARBA" id="ARBA00022842"/>
    </source>
</evidence>
<dbReference type="FunFam" id="3.30.540.10:FF:000007">
    <property type="entry name" value="3'(2'),5'-bisphosphate nucleotidase CysQ"/>
    <property type="match status" value="1"/>
</dbReference>
<feature type="binding site" evidence="9">
    <location>
        <position position="212"/>
    </location>
    <ligand>
        <name>Mg(2+)</name>
        <dbReference type="ChEBI" id="CHEBI:18420"/>
        <label>2</label>
    </ligand>
</feature>
<dbReference type="SUPFAM" id="SSF56655">
    <property type="entry name" value="Carbohydrate phosphatase"/>
    <property type="match status" value="1"/>
</dbReference>
<accession>A0A6S6TYI1</accession>
<dbReference type="GO" id="GO:0005886">
    <property type="term" value="C:plasma membrane"/>
    <property type="evidence" value="ECO:0007669"/>
    <property type="project" value="UniProtKB-SubCell"/>
</dbReference>
<name>A0A6S6TYI1_9BACT</name>
<evidence type="ECO:0000256" key="6">
    <source>
        <dbReference type="ARBA" id="ARBA00022801"/>
    </source>
</evidence>
<sequence>MLEKVDLEKVVTIAREAASAIMEIYQKDFSVEYKFDDSPLTEADLKSNEIICNALMALYPNIPILSEENKTVAYEERKLWECFWLIDPIDGTKEFIKKNDEFTINIALIKKGIPVLGVVFAPAIDEMYVAKKGEGAFKNGVKLPLIQNNNLKEKIFVVASKSHLSLETQEFIDSLESKSIEQVSKGSSLKLCMVAEGVADIYPRLASTMEWDTAAAHAIVLESGKEVIQFETKEALTYNKKDLLNPWFMVK</sequence>
<feature type="binding site" evidence="9">
    <location>
        <position position="87"/>
    </location>
    <ligand>
        <name>Mg(2+)</name>
        <dbReference type="ChEBI" id="CHEBI:18420"/>
        <label>2</label>
    </ligand>
</feature>
<keyword evidence="7 9" id="KW-0460">Magnesium</keyword>
<evidence type="ECO:0000256" key="8">
    <source>
        <dbReference type="ARBA" id="ARBA00023136"/>
    </source>
</evidence>
<dbReference type="GO" id="GO:0000103">
    <property type="term" value="P:sulfate assimilation"/>
    <property type="evidence" value="ECO:0007669"/>
    <property type="project" value="TreeGrafter"/>
</dbReference>
<dbReference type="HAMAP" id="MF_02095">
    <property type="entry name" value="CysQ"/>
    <property type="match status" value="1"/>
</dbReference>
<dbReference type="InterPro" id="IPR020583">
    <property type="entry name" value="Inositol_monoP_metal-BS"/>
</dbReference>
<dbReference type="NCBIfam" id="TIGR01331">
    <property type="entry name" value="bisphos_cysQ"/>
    <property type="match status" value="1"/>
</dbReference>
<comment type="catalytic activity">
    <reaction evidence="1 9">
        <text>adenosine 3',5'-bisphosphate + H2O = AMP + phosphate</text>
        <dbReference type="Rhea" id="RHEA:10040"/>
        <dbReference type="ChEBI" id="CHEBI:15377"/>
        <dbReference type="ChEBI" id="CHEBI:43474"/>
        <dbReference type="ChEBI" id="CHEBI:58343"/>
        <dbReference type="ChEBI" id="CHEBI:456215"/>
        <dbReference type="EC" id="3.1.3.7"/>
    </reaction>
</comment>
<dbReference type="PANTHER" id="PTHR43028:SF5">
    <property type="entry name" value="3'(2'),5'-BISPHOSPHATE NUCLEOTIDASE 1"/>
    <property type="match status" value="1"/>
</dbReference>
<organism evidence="11">
    <name type="scientific">uncultured Sulfurovum sp</name>
    <dbReference type="NCBI Taxonomy" id="269237"/>
    <lineage>
        <taxon>Bacteria</taxon>
        <taxon>Pseudomonadati</taxon>
        <taxon>Campylobacterota</taxon>
        <taxon>Epsilonproteobacteria</taxon>
        <taxon>Campylobacterales</taxon>
        <taxon>Sulfurovaceae</taxon>
        <taxon>Sulfurovum</taxon>
        <taxon>environmental samples</taxon>
    </lineage>
</organism>
<dbReference type="PROSITE" id="PS00629">
    <property type="entry name" value="IMP_1"/>
    <property type="match status" value="1"/>
</dbReference>
<evidence type="ECO:0000256" key="1">
    <source>
        <dbReference type="ARBA" id="ARBA00001625"/>
    </source>
</evidence>
<dbReference type="GO" id="GO:0000287">
    <property type="term" value="F:magnesium ion binding"/>
    <property type="evidence" value="ECO:0007669"/>
    <property type="project" value="UniProtKB-UniRule"/>
</dbReference>
<feature type="binding site" evidence="10">
    <location>
        <position position="212"/>
    </location>
    <ligand>
        <name>Mg(2+)</name>
        <dbReference type="ChEBI" id="CHEBI:18420"/>
        <label>1</label>
        <note>catalytic</note>
    </ligand>
</feature>
<keyword evidence="6 9" id="KW-0378">Hydrolase</keyword>
<evidence type="ECO:0000256" key="10">
    <source>
        <dbReference type="PIRSR" id="PIRSR600760-2"/>
    </source>
</evidence>
<feature type="binding site" evidence="10">
    <location>
        <position position="67"/>
    </location>
    <ligand>
        <name>Mg(2+)</name>
        <dbReference type="ChEBI" id="CHEBI:18420"/>
        <label>1</label>
        <note>catalytic</note>
    </ligand>
</feature>
<evidence type="ECO:0000256" key="3">
    <source>
        <dbReference type="ARBA" id="ARBA00022475"/>
    </source>
</evidence>
<evidence type="ECO:0000256" key="4">
    <source>
        <dbReference type="ARBA" id="ARBA00022519"/>
    </source>
</evidence>
<dbReference type="CDD" id="cd01638">
    <property type="entry name" value="CysQ"/>
    <property type="match status" value="1"/>
</dbReference>
<comment type="similarity">
    <text evidence="2 9">Belongs to the inositol monophosphatase superfamily. CysQ family.</text>
</comment>
<dbReference type="InterPro" id="IPR006240">
    <property type="entry name" value="CysQ"/>
</dbReference>
<feature type="binding site" evidence="10">
    <location>
        <position position="89"/>
    </location>
    <ligand>
        <name>Mg(2+)</name>
        <dbReference type="ChEBI" id="CHEBI:18420"/>
        <label>1</label>
        <note>catalytic</note>
    </ligand>
</feature>
<protein>
    <recommendedName>
        <fullName evidence="9">3'(2'),5'-bisphosphate nucleotidase CysQ</fullName>
        <ecNumber evidence="9">3.1.3.7</ecNumber>
    </recommendedName>
    <alternativeName>
        <fullName evidence="9">3'(2'),5-bisphosphonucleoside 3'(2')-phosphohydrolase</fullName>
    </alternativeName>
    <alternativeName>
        <fullName evidence="9">3'-phosphoadenosine 5'-phosphate phosphatase</fullName>
        <shortName evidence="9">PAP phosphatase</shortName>
    </alternativeName>
</protein>
<dbReference type="Pfam" id="PF00459">
    <property type="entry name" value="Inositol_P"/>
    <property type="match status" value="1"/>
</dbReference>
<dbReference type="Gene3D" id="3.40.190.80">
    <property type="match status" value="1"/>
</dbReference>
<feature type="binding site" evidence="9">
    <location>
        <position position="67"/>
    </location>
    <ligand>
        <name>substrate</name>
    </ligand>
</feature>
<dbReference type="AlphaFoldDB" id="A0A6S6TYI1"/>
<evidence type="ECO:0000313" key="11">
    <source>
        <dbReference type="EMBL" id="CAA6827555.1"/>
    </source>
</evidence>
<keyword evidence="5 9" id="KW-0479">Metal-binding</keyword>
<keyword evidence="3 9" id="KW-1003">Cell membrane</keyword>
<feature type="binding site" evidence="9">
    <location>
        <position position="87"/>
    </location>
    <ligand>
        <name>Mg(2+)</name>
        <dbReference type="ChEBI" id="CHEBI:18420"/>
        <label>1</label>
    </ligand>
</feature>
<keyword evidence="4" id="KW-0997">Cell inner membrane</keyword>
<dbReference type="EC" id="3.1.3.7" evidence="9"/>
<dbReference type="InterPro" id="IPR050725">
    <property type="entry name" value="CysQ/Inositol_MonoPase"/>
</dbReference>
<feature type="binding site" evidence="9">
    <location>
        <position position="89"/>
    </location>
    <ligand>
        <name>Mg(2+)</name>
        <dbReference type="ChEBI" id="CHEBI:18420"/>
        <label>1</label>
    </ligand>
</feature>
<proteinExistence type="inferred from homology"/>
<evidence type="ECO:0000256" key="9">
    <source>
        <dbReference type="HAMAP-Rule" id="MF_02095"/>
    </source>
</evidence>
<dbReference type="GO" id="GO:0008441">
    <property type="term" value="F:3'(2'),5'-bisphosphate nucleotidase activity"/>
    <property type="evidence" value="ECO:0007669"/>
    <property type="project" value="UniProtKB-UniRule"/>
</dbReference>
<feature type="binding site" evidence="10">
    <location>
        <position position="87"/>
    </location>
    <ligand>
        <name>Mg(2+)</name>
        <dbReference type="ChEBI" id="CHEBI:18420"/>
        <label>1</label>
        <note>catalytic</note>
    </ligand>
</feature>
<dbReference type="EMBL" id="CACVAZ010000222">
    <property type="protein sequence ID" value="CAA6827555.1"/>
    <property type="molecule type" value="Genomic_DNA"/>
</dbReference>
<dbReference type="PRINTS" id="PR00377">
    <property type="entry name" value="IMPHPHTASES"/>
</dbReference>
<comment type="cofactor">
    <cofactor evidence="9 10">
        <name>Mg(2+)</name>
        <dbReference type="ChEBI" id="CHEBI:18420"/>
    </cofactor>
</comment>
<dbReference type="InterPro" id="IPR000760">
    <property type="entry name" value="Inositol_monophosphatase-like"/>
</dbReference>
<feature type="binding site" evidence="9 10">
    <location>
        <position position="90"/>
    </location>
    <ligand>
        <name>Mg(2+)</name>
        <dbReference type="ChEBI" id="CHEBI:18420"/>
        <label>2</label>
    </ligand>
</feature>
<feature type="binding site" evidence="9">
    <location>
        <begin position="89"/>
        <end position="92"/>
    </location>
    <ligand>
        <name>substrate</name>
    </ligand>
</feature>
<dbReference type="Gene3D" id="3.30.540.10">
    <property type="entry name" value="Fructose-1,6-Bisphosphatase, subunit A, domain 1"/>
    <property type="match status" value="1"/>
</dbReference>
<dbReference type="PANTHER" id="PTHR43028">
    <property type="entry name" value="3'(2'),5'-BISPHOSPHATE NUCLEOTIDASE 1"/>
    <property type="match status" value="1"/>
</dbReference>
<gene>
    <name evidence="9" type="primary">cysQ</name>
    <name evidence="11" type="ORF">HELGO_WM27559</name>
</gene>
<evidence type="ECO:0000256" key="2">
    <source>
        <dbReference type="ARBA" id="ARBA00005289"/>
    </source>
</evidence>
<evidence type="ECO:0000256" key="5">
    <source>
        <dbReference type="ARBA" id="ARBA00022723"/>
    </source>
</evidence>
<feature type="binding site" evidence="9">
    <location>
        <position position="67"/>
    </location>
    <ligand>
        <name>Mg(2+)</name>
        <dbReference type="ChEBI" id="CHEBI:18420"/>
        <label>1</label>
    </ligand>
</feature>
<dbReference type="GO" id="GO:0050427">
    <property type="term" value="P:3'-phosphoadenosine 5'-phosphosulfate metabolic process"/>
    <property type="evidence" value="ECO:0007669"/>
    <property type="project" value="TreeGrafter"/>
</dbReference>
<feature type="binding site" evidence="9">
    <location>
        <position position="212"/>
    </location>
    <ligand>
        <name>substrate</name>
    </ligand>
</feature>
<comment type="function">
    <text evidence="9">Converts adenosine-3',5'-bisphosphate (PAP) to AMP.</text>
</comment>
<comment type="subcellular location">
    <subcellularLocation>
        <location evidence="9">Cell membrane</location>
        <topology evidence="9">Peripheral membrane protein</topology>
        <orientation evidence="9">Cytoplasmic side</orientation>
    </subcellularLocation>
</comment>
<reference evidence="11" key="1">
    <citation type="submission" date="2020-01" db="EMBL/GenBank/DDBJ databases">
        <authorList>
            <person name="Meier V. D."/>
            <person name="Meier V D."/>
        </authorList>
    </citation>
    <scope>NUCLEOTIDE SEQUENCE</scope>
    <source>
        <strain evidence="11">HLG_WM_MAG_02</strain>
    </source>
</reference>
<keyword evidence="8 9" id="KW-0472">Membrane</keyword>